<dbReference type="InParanoid" id="A0A146GBY7"/>
<evidence type="ECO:0000256" key="2">
    <source>
        <dbReference type="SAM" id="SignalP"/>
    </source>
</evidence>
<keyword evidence="2" id="KW-0732">Signal</keyword>
<dbReference type="GO" id="GO:0005975">
    <property type="term" value="P:carbohydrate metabolic process"/>
    <property type="evidence" value="ECO:0007669"/>
    <property type="project" value="TreeGrafter"/>
</dbReference>
<sequence length="510" mass="54709">MALPRILLYLSISLAGLGAASADVALASPFTDRAVFQQGKPVAVWGKADPGEQVNVRFEAPGIERSASTTAGADGKWSVALQSLPVSSESGRLTVSGKNTIALKDILVGEVWLAAGQSNMDMALFWTPRGKELAAKADSPEIRFFKVRTVASDAPADSLKGAWSLCVAGSAGGFTELGYHFAQKLHEKLNVPIGIINSSYGGTSIEAWMDEASLAADPAGPEVKRRWQEALAEFPARRKKFEEAKAVWEAEKEAAKSSGAEFKKPAPTPPSGGPGSQYVPSGLYNAMIHPLVPYSIRGIIWYQGENNVKRPTEYQTLFPSLITGWRRLFAQGDVPFLWVQLPNYNIGADANWPGLREAQARTLSLPNTGQAVTVDIGDGKEIHPANKEEVASRLARIAFHRVYGDANVADSGPVFDRADFDGKVTLHFRDAPGGPQLKAPGMEIGGFQVAGSDRVFREATAQLEGDTIVVSSPSVGKPEAVRYAWTNNPQGLVLVNATGLPLAPFRTDTW</sequence>
<dbReference type="AlphaFoldDB" id="A0A146GBY7"/>
<dbReference type="Gene3D" id="3.40.50.1110">
    <property type="entry name" value="SGNH hydrolase"/>
    <property type="match status" value="1"/>
</dbReference>
<dbReference type="InterPro" id="IPR036514">
    <property type="entry name" value="SGNH_hydro_sf"/>
</dbReference>
<dbReference type="Pfam" id="PF03629">
    <property type="entry name" value="SASA"/>
    <property type="match status" value="2"/>
</dbReference>
<keyword evidence="5" id="KW-1185">Reference proteome</keyword>
<dbReference type="SUPFAM" id="SSF52266">
    <property type="entry name" value="SGNH hydrolase"/>
    <property type="match status" value="1"/>
</dbReference>
<dbReference type="GO" id="GO:0001681">
    <property type="term" value="F:sialate O-acetylesterase activity"/>
    <property type="evidence" value="ECO:0007669"/>
    <property type="project" value="InterPro"/>
</dbReference>
<feature type="chain" id="PRO_5007524727" evidence="2">
    <location>
        <begin position="23"/>
        <end position="510"/>
    </location>
</feature>
<dbReference type="EMBL" id="BDCO01000002">
    <property type="protein sequence ID" value="GAT34682.1"/>
    <property type="molecule type" value="Genomic_DNA"/>
</dbReference>
<dbReference type="Proteomes" id="UP000076023">
    <property type="component" value="Unassembled WGS sequence"/>
</dbReference>
<protein>
    <submittedName>
        <fullName evidence="4">Sialate O-acetylesterase</fullName>
    </submittedName>
</protein>
<dbReference type="RefSeq" id="WP_075080294.1">
    <property type="nucleotide sequence ID" value="NZ_BDCO01000002.1"/>
</dbReference>
<dbReference type="OrthoDB" id="183320at2"/>
<feature type="domain" description="Sialate O-acetylesterase" evidence="3">
    <location>
        <begin position="110"/>
        <end position="212"/>
    </location>
</feature>
<name>A0A146GBY7_TERSA</name>
<evidence type="ECO:0000313" key="5">
    <source>
        <dbReference type="Proteomes" id="UP000076023"/>
    </source>
</evidence>
<dbReference type="STRING" id="690879.TSACC_23114"/>
<evidence type="ECO:0000313" key="4">
    <source>
        <dbReference type="EMBL" id="GAT34682.1"/>
    </source>
</evidence>
<dbReference type="InterPro" id="IPR005181">
    <property type="entry name" value="SASA"/>
</dbReference>
<evidence type="ECO:0000256" key="1">
    <source>
        <dbReference type="ARBA" id="ARBA00022801"/>
    </source>
</evidence>
<dbReference type="Gene3D" id="2.60.40.10">
    <property type="entry name" value="Immunoglobulins"/>
    <property type="match status" value="1"/>
</dbReference>
<dbReference type="InterPro" id="IPR013783">
    <property type="entry name" value="Ig-like_fold"/>
</dbReference>
<evidence type="ECO:0000259" key="3">
    <source>
        <dbReference type="Pfam" id="PF03629"/>
    </source>
</evidence>
<organism evidence="4 5">
    <name type="scientific">Terrimicrobium sacchariphilum</name>
    <dbReference type="NCBI Taxonomy" id="690879"/>
    <lineage>
        <taxon>Bacteria</taxon>
        <taxon>Pseudomonadati</taxon>
        <taxon>Verrucomicrobiota</taxon>
        <taxon>Terrimicrobiia</taxon>
        <taxon>Terrimicrobiales</taxon>
        <taxon>Terrimicrobiaceae</taxon>
        <taxon>Terrimicrobium</taxon>
    </lineage>
</organism>
<gene>
    <name evidence="4" type="ORF">TSACC_23114</name>
</gene>
<feature type="domain" description="Sialate O-acetylesterase" evidence="3">
    <location>
        <begin position="283"/>
        <end position="384"/>
    </location>
</feature>
<keyword evidence="1" id="KW-0378">Hydrolase</keyword>
<dbReference type="PANTHER" id="PTHR22901">
    <property type="entry name" value="SIALATE O-ACETYLESTERASE"/>
    <property type="match status" value="1"/>
</dbReference>
<reference evidence="5" key="1">
    <citation type="journal article" date="2017" name="Genome Announc.">
        <title>Draft Genome Sequence of Terrimicrobium sacchariphilum NM-5T, a Facultative Anaerobic Soil Bacterium of the Class Spartobacteria.</title>
        <authorList>
            <person name="Qiu Y.L."/>
            <person name="Tourlousse D.M."/>
            <person name="Matsuura N."/>
            <person name="Ohashi A."/>
            <person name="Sekiguchi Y."/>
        </authorList>
    </citation>
    <scope>NUCLEOTIDE SEQUENCE [LARGE SCALE GENOMIC DNA]</scope>
    <source>
        <strain evidence="5">NM-5</strain>
    </source>
</reference>
<accession>A0A146GBY7</accession>
<proteinExistence type="predicted"/>
<feature type="signal peptide" evidence="2">
    <location>
        <begin position="1"/>
        <end position="22"/>
    </location>
</feature>
<dbReference type="InterPro" id="IPR039329">
    <property type="entry name" value="SIAE"/>
</dbReference>
<dbReference type="PANTHER" id="PTHR22901:SF0">
    <property type="entry name" value="SIALATE O-ACETYLESTERASE"/>
    <property type="match status" value="1"/>
</dbReference>
<comment type="caution">
    <text evidence="4">The sequence shown here is derived from an EMBL/GenBank/DDBJ whole genome shotgun (WGS) entry which is preliminary data.</text>
</comment>